<dbReference type="PANTHER" id="PTHR10811">
    <property type="entry name" value="FRINGE-RELATED"/>
    <property type="match status" value="1"/>
</dbReference>
<dbReference type="GO" id="GO:0016020">
    <property type="term" value="C:membrane"/>
    <property type="evidence" value="ECO:0007669"/>
    <property type="project" value="UniProtKB-SubCell"/>
</dbReference>
<keyword evidence="4" id="KW-0808">Transferase</keyword>
<evidence type="ECO:0000256" key="4">
    <source>
        <dbReference type="ARBA" id="ARBA00022679"/>
    </source>
</evidence>
<evidence type="ECO:0000256" key="2">
    <source>
        <dbReference type="ARBA" id="ARBA00008661"/>
    </source>
</evidence>
<keyword evidence="3" id="KW-0328">Glycosyltransferase</keyword>
<evidence type="ECO:0000256" key="10">
    <source>
        <dbReference type="SAM" id="MobiDB-lite"/>
    </source>
</evidence>
<protein>
    <submittedName>
        <fullName evidence="13">Beta-1,3-glucosyltransferase</fullName>
    </submittedName>
</protein>
<keyword evidence="8" id="KW-0472">Membrane</keyword>
<comment type="subcellular location">
    <subcellularLocation>
        <location evidence="9">Endomembrane system</location>
        <topology evidence="9">Single-pass membrane protein</topology>
    </subcellularLocation>
    <subcellularLocation>
        <location evidence="1">Membrane</location>
        <topology evidence="1">Single-pass type II membrane protein</topology>
    </subcellularLocation>
</comment>
<evidence type="ECO:0000256" key="1">
    <source>
        <dbReference type="ARBA" id="ARBA00004606"/>
    </source>
</evidence>
<reference evidence="13" key="1">
    <citation type="submission" date="2023-03" db="EMBL/GenBank/DDBJ databases">
        <authorList>
            <person name="Steffen K."/>
            <person name="Cardenas P."/>
        </authorList>
    </citation>
    <scope>NUCLEOTIDE SEQUENCE</scope>
</reference>
<sequence length="507" mass="56272">MAAEVILRALRLSVVLLAVCVSLSSNREEGDVGSLVVTILSQADGYHSARAREKKENWLEKLSILDQQIQAVLLAHELPVRVTWTVVPLLPHLAEHYPEASWFFFANEETVVDFELLRTALKRFDDTKVWFLGHGLQDQKRTIIHHYMYHTGTESISYPNFASGWLLSGPALKRAAENVALFAPDFNIDPPFELALFLKYMRTLDVQETIAIPPIGDSGGYLLTHVPQLCMEPALTQGCATAYSHHIPSCGDVEVSKLFIGVKTCEKYHSTRLPVVQGTWARDAEGSVAYYSEVEDKQFLTTDIGVPNTESGHCGKMMAIIERFQAIPELRGREWLVIADDDTLLSVPRLRRLLACYSSHQPILLGEVYGYHAVRPSGYSYVTGGGGMVLSRRAVEMITESGVMCPQDNTPDDMFLGRVAVGLGIHIVHSPLFHQAQPDTFHPSILALQTPVSFHRHRPVDPYTVYQDYLNQSSMAGTDTGSAEDSSSKRGSKQPQTPGNKPGKTEL</sequence>
<feature type="region of interest" description="Disordered" evidence="10">
    <location>
        <begin position="474"/>
        <end position="507"/>
    </location>
</feature>
<feature type="signal peptide" evidence="11">
    <location>
        <begin position="1"/>
        <end position="25"/>
    </location>
</feature>
<comment type="caution">
    <text evidence="13">The sequence shown here is derived from an EMBL/GenBank/DDBJ whole genome shotgun (WGS) entry which is preliminary data.</text>
</comment>
<dbReference type="Pfam" id="PF02434">
    <property type="entry name" value="Fringe"/>
    <property type="match status" value="1"/>
</dbReference>
<proteinExistence type="inferred from homology"/>
<accession>A0AA35SE32</accession>
<evidence type="ECO:0000259" key="12">
    <source>
        <dbReference type="Pfam" id="PF02434"/>
    </source>
</evidence>
<keyword evidence="7" id="KW-1133">Transmembrane helix</keyword>
<keyword evidence="11" id="KW-0732">Signal</keyword>
<dbReference type="InterPro" id="IPR003378">
    <property type="entry name" value="Fringe-like_glycosylTrfase"/>
</dbReference>
<keyword evidence="5" id="KW-0812">Transmembrane</keyword>
<name>A0AA35SE32_GEOBA</name>
<dbReference type="EMBL" id="CASHTH010002263">
    <property type="protein sequence ID" value="CAI8027182.1"/>
    <property type="molecule type" value="Genomic_DNA"/>
</dbReference>
<evidence type="ECO:0000256" key="3">
    <source>
        <dbReference type="ARBA" id="ARBA00022676"/>
    </source>
</evidence>
<evidence type="ECO:0000256" key="11">
    <source>
        <dbReference type="SAM" id="SignalP"/>
    </source>
</evidence>
<dbReference type="GO" id="GO:0016757">
    <property type="term" value="F:glycosyltransferase activity"/>
    <property type="evidence" value="ECO:0007669"/>
    <property type="project" value="UniProtKB-KW"/>
</dbReference>
<comment type="similarity">
    <text evidence="2">Belongs to the glycosyltransferase 31 family.</text>
</comment>
<evidence type="ECO:0000256" key="7">
    <source>
        <dbReference type="ARBA" id="ARBA00022989"/>
    </source>
</evidence>
<evidence type="ECO:0000256" key="8">
    <source>
        <dbReference type="ARBA" id="ARBA00023136"/>
    </source>
</evidence>
<gene>
    <name evidence="13" type="ORF">GBAR_LOCUS15564</name>
</gene>
<feature type="chain" id="PRO_5041211799" evidence="11">
    <location>
        <begin position="26"/>
        <end position="507"/>
    </location>
</feature>
<organism evidence="13 14">
    <name type="scientific">Geodia barretti</name>
    <name type="common">Barrett's horny sponge</name>
    <dbReference type="NCBI Taxonomy" id="519541"/>
    <lineage>
        <taxon>Eukaryota</taxon>
        <taxon>Metazoa</taxon>
        <taxon>Porifera</taxon>
        <taxon>Demospongiae</taxon>
        <taxon>Heteroscleromorpha</taxon>
        <taxon>Tetractinellida</taxon>
        <taxon>Astrophorina</taxon>
        <taxon>Geodiidae</taxon>
        <taxon>Geodia</taxon>
    </lineage>
</organism>
<feature type="domain" description="Fringe-like glycosyltransferase" evidence="12">
    <location>
        <begin position="253"/>
        <end position="458"/>
    </location>
</feature>
<evidence type="ECO:0000313" key="14">
    <source>
        <dbReference type="Proteomes" id="UP001174909"/>
    </source>
</evidence>
<evidence type="ECO:0000256" key="5">
    <source>
        <dbReference type="ARBA" id="ARBA00022692"/>
    </source>
</evidence>
<evidence type="ECO:0000313" key="13">
    <source>
        <dbReference type="EMBL" id="CAI8027182.1"/>
    </source>
</evidence>
<evidence type="ECO:0000256" key="9">
    <source>
        <dbReference type="ARBA" id="ARBA00037847"/>
    </source>
</evidence>
<evidence type="ECO:0000256" key="6">
    <source>
        <dbReference type="ARBA" id="ARBA00022968"/>
    </source>
</evidence>
<dbReference type="GO" id="GO:0012505">
    <property type="term" value="C:endomembrane system"/>
    <property type="evidence" value="ECO:0007669"/>
    <property type="project" value="UniProtKB-SubCell"/>
</dbReference>
<keyword evidence="14" id="KW-1185">Reference proteome</keyword>
<dbReference type="Proteomes" id="UP001174909">
    <property type="component" value="Unassembled WGS sequence"/>
</dbReference>
<dbReference type="Gene3D" id="3.90.550.50">
    <property type="match status" value="2"/>
</dbReference>
<feature type="compositionally biased region" description="Polar residues" evidence="10">
    <location>
        <begin position="474"/>
        <end position="485"/>
    </location>
</feature>
<dbReference type="AlphaFoldDB" id="A0AA35SE32"/>
<keyword evidence="6" id="KW-0735">Signal-anchor</keyword>